<keyword evidence="1" id="KW-0812">Transmembrane</keyword>
<sequence>MIHQRTAQLIQLFAQHPILTSLVSEAHAMSAAPTAPQVSVPHRYPPLPAKPVGGLSYIRKYAYAPEVIPLIGVVTFAVGMGLYFSADAAFKNDVTWQPRTQPWLHTPTNSVRWDGAGGVRETIVKEYQVAKEKAKSLTQ</sequence>
<keyword evidence="1" id="KW-0472">Membrane</keyword>
<comment type="caution">
    <text evidence="2">The sequence shown here is derived from an EMBL/GenBank/DDBJ whole genome shotgun (WGS) entry which is preliminary data.</text>
</comment>
<dbReference type="InterPro" id="IPR010530">
    <property type="entry name" value="B12D"/>
</dbReference>
<dbReference type="Pfam" id="PF06522">
    <property type="entry name" value="B12D"/>
    <property type="match status" value="1"/>
</dbReference>
<gene>
    <name evidence="2" type="ORF">RDB_LOCUS120369</name>
</gene>
<reference evidence="2" key="1">
    <citation type="submission" date="2021-01" db="EMBL/GenBank/DDBJ databases">
        <authorList>
            <person name="Kaushik A."/>
        </authorList>
    </citation>
    <scope>NUCLEOTIDE SEQUENCE</scope>
    <source>
        <strain evidence="2">AG1-1C</strain>
    </source>
</reference>
<keyword evidence="1" id="KW-1133">Transmembrane helix</keyword>
<feature type="transmembrane region" description="Helical" evidence="1">
    <location>
        <begin position="67"/>
        <end position="86"/>
    </location>
</feature>
<evidence type="ECO:0000313" key="2">
    <source>
        <dbReference type="EMBL" id="CAE6435756.1"/>
    </source>
</evidence>
<proteinExistence type="predicted"/>
<organism evidence="2 3">
    <name type="scientific">Rhizoctonia solani</name>
    <dbReference type="NCBI Taxonomy" id="456999"/>
    <lineage>
        <taxon>Eukaryota</taxon>
        <taxon>Fungi</taxon>
        <taxon>Dikarya</taxon>
        <taxon>Basidiomycota</taxon>
        <taxon>Agaricomycotina</taxon>
        <taxon>Agaricomycetes</taxon>
        <taxon>Cantharellales</taxon>
        <taxon>Ceratobasidiaceae</taxon>
        <taxon>Rhizoctonia</taxon>
    </lineage>
</organism>
<accession>A0A8H2XZJ2</accession>
<dbReference type="EMBL" id="CAJMWS010000340">
    <property type="protein sequence ID" value="CAE6435756.1"/>
    <property type="molecule type" value="Genomic_DNA"/>
</dbReference>
<evidence type="ECO:0000313" key="3">
    <source>
        <dbReference type="Proteomes" id="UP000663846"/>
    </source>
</evidence>
<evidence type="ECO:0000256" key="1">
    <source>
        <dbReference type="SAM" id="Phobius"/>
    </source>
</evidence>
<name>A0A8H2XZJ2_9AGAM</name>
<dbReference type="AlphaFoldDB" id="A0A8H2XZJ2"/>
<protein>
    <submittedName>
        <fullName evidence="2">Uncharacterized protein</fullName>
    </submittedName>
</protein>
<dbReference type="Proteomes" id="UP000663846">
    <property type="component" value="Unassembled WGS sequence"/>
</dbReference>